<dbReference type="InterPro" id="IPR011989">
    <property type="entry name" value="ARM-like"/>
</dbReference>
<dbReference type="EMBL" id="CP024985">
    <property type="protein sequence ID" value="ATZ22357.1"/>
    <property type="molecule type" value="Genomic_DNA"/>
</dbReference>
<reference evidence="2 3" key="1">
    <citation type="submission" date="2017-11" db="EMBL/GenBank/DDBJ databases">
        <title>Complete genome sequence of Streptomyces lavendulae subsp. lavendulae CCM 3239 (formerly 'Streptomyces aureofaciens CCM 3239'), the producer of the angucycline-type antibiotic auricin.</title>
        <authorList>
            <person name="Busche T."/>
            <person name="Novakova R."/>
            <person name="Al'Dilaimi A."/>
            <person name="Homerova D."/>
            <person name="Feckova L."/>
            <person name="Rezuchova B."/>
            <person name="Mingyar E."/>
            <person name="Csolleiova D."/>
            <person name="Bekeova C."/>
            <person name="Winkler A."/>
            <person name="Sevcikova B."/>
            <person name="Kalinowski J."/>
            <person name="Kormanec J."/>
            <person name="Ruckert C."/>
        </authorList>
    </citation>
    <scope>NUCLEOTIDE SEQUENCE [LARGE SCALE GENOMIC DNA]</scope>
    <source>
        <strain evidence="2 3">CCM 3239</strain>
    </source>
</reference>
<dbReference type="Gene3D" id="1.25.10.10">
    <property type="entry name" value="Leucine-rich Repeat Variant"/>
    <property type="match status" value="1"/>
</dbReference>
<name>A0A2K8P6I3_STRLA</name>
<protein>
    <submittedName>
        <fullName evidence="2">Uncharacterized protein</fullName>
    </submittedName>
</protein>
<evidence type="ECO:0000256" key="1">
    <source>
        <dbReference type="SAM" id="MobiDB-lite"/>
    </source>
</evidence>
<keyword evidence="3" id="KW-1185">Reference proteome</keyword>
<evidence type="ECO:0000313" key="2">
    <source>
        <dbReference type="EMBL" id="ATZ22357.1"/>
    </source>
</evidence>
<accession>A0A2K8P6I3</accession>
<feature type="region of interest" description="Disordered" evidence="1">
    <location>
        <begin position="230"/>
        <end position="258"/>
    </location>
</feature>
<feature type="compositionally biased region" description="Acidic residues" evidence="1">
    <location>
        <begin position="232"/>
        <end position="257"/>
    </location>
</feature>
<dbReference type="SUPFAM" id="SSF48371">
    <property type="entry name" value="ARM repeat"/>
    <property type="match status" value="1"/>
</dbReference>
<evidence type="ECO:0000313" key="3">
    <source>
        <dbReference type="Proteomes" id="UP000231791"/>
    </source>
</evidence>
<organism evidence="2 3">
    <name type="scientific">Streptomyces lavendulae subsp. lavendulae</name>
    <dbReference type="NCBI Taxonomy" id="58340"/>
    <lineage>
        <taxon>Bacteria</taxon>
        <taxon>Bacillati</taxon>
        <taxon>Actinomycetota</taxon>
        <taxon>Actinomycetes</taxon>
        <taxon>Kitasatosporales</taxon>
        <taxon>Streptomycetaceae</taxon>
        <taxon>Streptomyces</taxon>
    </lineage>
</organism>
<dbReference type="AlphaFoldDB" id="A0A2K8P6I3"/>
<gene>
    <name evidence="2" type="ORF">SLAV_02165</name>
</gene>
<dbReference type="Proteomes" id="UP000231791">
    <property type="component" value="Chromosome"/>
</dbReference>
<dbReference type="InterPro" id="IPR016024">
    <property type="entry name" value="ARM-type_fold"/>
</dbReference>
<dbReference type="KEGG" id="slx:SLAV_02165"/>
<proteinExistence type="predicted"/>
<sequence>MDDDRWDRWPEPWVGTDDDMRTVVSAIPREVRDGFRYDQVPWQRYPHFYGPGEEVPGLLAKLASGDAEAARRALGTLWEGLHHQGSTIAVAALAVPFLLRIAATGSPALRASTLRLVAEIARCQHFGDGSREGLLQVAEDPDDAEGTTLCPVDWTIQAARTAISADLHLLFPFLPDPDPEVRSATAFVLATATGGTPRISSALHSRLAVEDDPAVRVSLILAIAQLAREDRVEQDEQDEQDEDERAAEDGQAPEDEQAPAWARALWSDAAQPPETRVGAALAWLCLVDGPVPDELRTLLTDPRTDRLGELFQQVPWIPPVDYGNGLRRCIHEMLTPDVPWNSA</sequence>